<proteinExistence type="predicted"/>
<keyword evidence="5" id="KW-1185">Reference proteome</keyword>
<dbReference type="Gene3D" id="2.40.50.320">
    <property type="entry name" value="Copper binding periplasmic protein CusF"/>
    <property type="match status" value="1"/>
</dbReference>
<feature type="region of interest" description="Disordered" evidence="1">
    <location>
        <begin position="119"/>
        <end position="154"/>
    </location>
</feature>
<dbReference type="Pfam" id="PF03713">
    <property type="entry name" value="DUF305"/>
    <property type="match status" value="1"/>
</dbReference>
<evidence type="ECO:0000313" key="4">
    <source>
        <dbReference type="EMBL" id="SCY64285.1"/>
    </source>
</evidence>
<accession>A0A1G5HK88</accession>
<evidence type="ECO:0000256" key="1">
    <source>
        <dbReference type="SAM" id="MobiDB-lite"/>
    </source>
</evidence>
<dbReference type="InterPro" id="IPR042230">
    <property type="entry name" value="CusF_sf"/>
</dbReference>
<dbReference type="Pfam" id="PF11604">
    <property type="entry name" value="CusF_Ec"/>
    <property type="match status" value="1"/>
</dbReference>
<dbReference type="PANTHER" id="PTHR36933">
    <property type="entry name" value="SLL0788 PROTEIN"/>
    <property type="match status" value="1"/>
</dbReference>
<organism evidence="4 5">
    <name type="scientific">Microvirga guangxiensis</name>
    <dbReference type="NCBI Taxonomy" id="549386"/>
    <lineage>
        <taxon>Bacteria</taxon>
        <taxon>Pseudomonadati</taxon>
        <taxon>Pseudomonadota</taxon>
        <taxon>Alphaproteobacteria</taxon>
        <taxon>Hyphomicrobiales</taxon>
        <taxon>Methylobacteriaceae</taxon>
        <taxon>Microvirga</taxon>
    </lineage>
</organism>
<protein>
    <submittedName>
        <fullName evidence="4">Cu and Ag efflux protein CusF</fullName>
    </submittedName>
</protein>
<dbReference type="Proteomes" id="UP000199569">
    <property type="component" value="Unassembled WGS sequence"/>
</dbReference>
<dbReference type="AlphaFoldDB" id="A0A1G5HK88"/>
<name>A0A1G5HK88_9HYPH</name>
<evidence type="ECO:0000313" key="5">
    <source>
        <dbReference type="Proteomes" id="UP000199569"/>
    </source>
</evidence>
<dbReference type="Gene3D" id="1.20.1260.10">
    <property type="match status" value="1"/>
</dbReference>
<dbReference type="OrthoDB" id="7371803at2"/>
<dbReference type="STRING" id="549386.SAMN02927923_01798"/>
<keyword evidence="2" id="KW-0732">Signal</keyword>
<feature type="compositionally biased region" description="Low complexity" evidence="1">
    <location>
        <begin position="138"/>
        <end position="154"/>
    </location>
</feature>
<evidence type="ECO:0000256" key="2">
    <source>
        <dbReference type="SAM" id="SignalP"/>
    </source>
</evidence>
<dbReference type="InterPro" id="IPR021647">
    <property type="entry name" value="CusF_Ec"/>
</dbReference>
<evidence type="ECO:0000259" key="3">
    <source>
        <dbReference type="Pfam" id="PF03713"/>
    </source>
</evidence>
<dbReference type="InterPro" id="IPR005183">
    <property type="entry name" value="DUF305_CopM-like"/>
</dbReference>
<gene>
    <name evidence="4" type="ORF">SAMN02927923_01798</name>
</gene>
<sequence>MKLLTTTLTAVGALLAIAAIGPDRLAQAQPAKGAPAAYERVREVMDERFKDMKLVGDPDKDFAALLIAHHEDLIFLARTQLEHGADEQLRRVAQKIIDEQQKQINELKEWQVRNRQADYRAKADQPPHGSGPLDQKGASAPAPQVQAAAPAQAAAQPAAANLPTVSGTVEKVDTGAGKITIDHGPIPNLDMDAMTMVFRVQDPVLLQGVKAGDKVQFQADRVNGQISVVRIQKGK</sequence>
<feature type="domain" description="DUF305" evidence="3">
    <location>
        <begin position="59"/>
        <end position="110"/>
    </location>
</feature>
<dbReference type="EMBL" id="FMVJ01000005">
    <property type="protein sequence ID" value="SCY64285.1"/>
    <property type="molecule type" value="Genomic_DNA"/>
</dbReference>
<feature type="signal peptide" evidence="2">
    <location>
        <begin position="1"/>
        <end position="18"/>
    </location>
</feature>
<reference evidence="4 5" key="1">
    <citation type="submission" date="2016-10" db="EMBL/GenBank/DDBJ databases">
        <authorList>
            <person name="de Groot N.N."/>
        </authorList>
    </citation>
    <scope>NUCLEOTIDE SEQUENCE [LARGE SCALE GENOMIC DNA]</scope>
    <source>
        <strain evidence="4 5">CGMCC 1.7666</strain>
    </source>
</reference>
<dbReference type="PANTHER" id="PTHR36933:SF1">
    <property type="entry name" value="SLL0788 PROTEIN"/>
    <property type="match status" value="1"/>
</dbReference>
<feature type="chain" id="PRO_5011620033" evidence="2">
    <location>
        <begin position="19"/>
        <end position="235"/>
    </location>
</feature>
<dbReference type="RefSeq" id="WP_091133557.1">
    <property type="nucleotide sequence ID" value="NZ_FMVJ01000005.1"/>
</dbReference>
<dbReference type="InterPro" id="IPR012347">
    <property type="entry name" value="Ferritin-like"/>
</dbReference>